<reference evidence="2 3" key="1">
    <citation type="submission" date="2020-03" db="EMBL/GenBank/DDBJ databases">
        <title>Whole genome shotgun sequence of Phytohabitans rumicis NBRC 108638.</title>
        <authorList>
            <person name="Komaki H."/>
            <person name="Tamura T."/>
        </authorList>
    </citation>
    <scope>NUCLEOTIDE SEQUENCE [LARGE SCALE GENOMIC DNA]</scope>
    <source>
        <strain evidence="2 3">NBRC 108638</strain>
    </source>
</reference>
<protein>
    <submittedName>
        <fullName evidence="2">Uncharacterized protein</fullName>
    </submittedName>
</protein>
<dbReference type="AlphaFoldDB" id="A0A6V8LFQ9"/>
<comment type="caution">
    <text evidence="2">The sequence shown here is derived from an EMBL/GenBank/DDBJ whole genome shotgun (WGS) entry which is preliminary data.</text>
</comment>
<gene>
    <name evidence="2" type="ORF">Prum_070910</name>
</gene>
<feature type="region of interest" description="Disordered" evidence="1">
    <location>
        <begin position="1"/>
        <end position="30"/>
    </location>
</feature>
<proteinExistence type="predicted"/>
<reference evidence="2 3" key="2">
    <citation type="submission" date="2020-03" db="EMBL/GenBank/DDBJ databases">
        <authorList>
            <person name="Ichikawa N."/>
            <person name="Kimura A."/>
            <person name="Kitahashi Y."/>
            <person name="Uohara A."/>
        </authorList>
    </citation>
    <scope>NUCLEOTIDE SEQUENCE [LARGE SCALE GENOMIC DNA]</scope>
    <source>
        <strain evidence="2 3">NBRC 108638</strain>
    </source>
</reference>
<keyword evidence="3" id="KW-1185">Reference proteome</keyword>
<organism evidence="2 3">
    <name type="scientific">Phytohabitans rumicis</name>
    <dbReference type="NCBI Taxonomy" id="1076125"/>
    <lineage>
        <taxon>Bacteria</taxon>
        <taxon>Bacillati</taxon>
        <taxon>Actinomycetota</taxon>
        <taxon>Actinomycetes</taxon>
        <taxon>Micromonosporales</taxon>
        <taxon>Micromonosporaceae</taxon>
    </lineage>
</organism>
<evidence type="ECO:0000256" key="1">
    <source>
        <dbReference type="SAM" id="MobiDB-lite"/>
    </source>
</evidence>
<sequence>MTAHTTHHTKSADDDILIATSEGNSEDPPSALTLISIPEGAFCDAQGHCSEQREGT</sequence>
<evidence type="ECO:0000313" key="3">
    <source>
        <dbReference type="Proteomes" id="UP000482960"/>
    </source>
</evidence>
<accession>A0A6V8LFQ9</accession>
<dbReference type="Proteomes" id="UP000482960">
    <property type="component" value="Unassembled WGS sequence"/>
</dbReference>
<dbReference type="RefSeq" id="WP_173080067.1">
    <property type="nucleotide sequence ID" value="NZ_BAABJB010000034.1"/>
</dbReference>
<dbReference type="EMBL" id="BLPG01000001">
    <property type="protein sequence ID" value="GFJ93449.1"/>
    <property type="molecule type" value="Genomic_DNA"/>
</dbReference>
<name>A0A6V8LFQ9_9ACTN</name>
<evidence type="ECO:0000313" key="2">
    <source>
        <dbReference type="EMBL" id="GFJ93449.1"/>
    </source>
</evidence>